<evidence type="ECO:0000256" key="3">
    <source>
        <dbReference type="ARBA" id="ARBA00022989"/>
    </source>
</evidence>
<feature type="transmembrane region" description="Helical" evidence="5">
    <location>
        <begin position="216"/>
        <end position="242"/>
    </location>
</feature>
<dbReference type="EMBL" id="KV454485">
    <property type="protein sequence ID" value="ODV59608.1"/>
    <property type="molecule type" value="Genomic_DNA"/>
</dbReference>
<feature type="transmembrane region" description="Helical" evidence="5">
    <location>
        <begin position="413"/>
        <end position="432"/>
    </location>
</feature>
<organism evidence="7 8">
    <name type="scientific">Ascoidea rubescens DSM 1968</name>
    <dbReference type="NCBI Taxonomy" id="1344418"/>
    <lineage>
        <taxon>Eukaryota</taxon>
        <taxon>Fungi</taxon>
        <taxon>Dikarya</taxon>
        <taxon>Ascomycota</taxon>
        <taxon>Saccharomycotina</taxon>
        <taxon>Saccharomycetes</taxon>
        <taxon>Ascoideaceae</taxon>
        <taxon>Ascoidea</taxon>
    </lineage>
</organism>
<dbReference type="PANTHER" id="PTHR43341:SF9">
    <property type="entry name" value="DICARBOXYLIC AMINO ACID PERMEASE"/>
    <property type="match status" value="1"/>
</dbReference>
<dbReference type="InterPro" id="IPR050524">
    <property type="entry name" value="APC_YAT"/>
</dbReference>
<keyword evidence="3 5" id="KW-1133">Transmembrane helix</keyword>
<protein>
    <recommendedName>
        <fullName evidence="6">Amino acid permease/ SLC12A domain-containing protein</fullName>
    </recommendedName>
</protein>
<keyword evidence="8" id="KW-1185">Reference proteome</keyword>
<feature type="transmembrane region" description="Helical" evidence="5">
    <location>
        <begin position="80"/>
        <end position="98"/>
    </location>
</feature>
<dbReference type="InterPro" id="IPR004841">
    <property type="entry name" value="AA-permease/SLC12A_dom"/>
</dbReference>
<dbReference type="GO" id="GO:0015171">
    <property type="term" value="F:amino acid transmembrane transporter activity"/>
    <property type="evidence" value="ECO:0007669"/>
    <property type="project" value="TreeGrafter"/>
</dbReference>
<feature type="transmembrane region" description="Helical" evidence="5">
    <location>
        <begin position="368"/>
        <end position="393"/>
    </location>
</feature>
<sequence>MNVGEIRTFDDNFTRWSQNDVFFNSHLHTQSDGNISISTSATDGTSSTVYRQISYELHQIQSPQPLAVTEGHKLYHSLRAVHIAAISLCVIFGTGLLIGTSRSLHTAGPASLLIAFIVMGFVTNEVMNSLCEMATYIPIPNAYSGYASRYLHPSIGFSLGYCYLISNLIITPNQLTAGAVVIQNWIDRDTINPAVWITIFFLIVSFVSTVRIGNFAIYSTIIILFKFLVLLGFLCFLFVLMLGGQPNNDRIGFRYWKNPGAFAPYSESIDGSLGNFTSFLSVLVNACYSYLGAETFVVTIGEVVYPRVSIPKAKKLIAYPLFFFYFSIILLIGLCIPYNDPKLVNEKPYSSPIVVAIKNASIPILPHIFNGCILVFVISAANASCYMGARILYGLSVSGDTFELFSKTNKHGIPIYSLITISCFNLLAYTNIGKESTQIFSYFVDASASFGLILWDCILLTHIFFIKACKVQAFDRESEFCYHAPGSPYTTWVAFIICIIVTFITKFTVFIDTANGFDYTSFITGYIGIPVFLLICLVHKLKFSTSFVEPIEADLYYYKDYVDAEEEAYLKEMQKKREIQESKPSSRFEMFKRRLSRLLNE</sequence>
<feature type="transmembrane region" description="Helical" evidence="5">
    <location>
        <begin position="517"/>
        <end position="538"/>
    </location>
</feature>
<dbReference type="GeneID" id="30964388"/>
<evidence type="ECO:0000256" key="2">
    <source>
        <dbReference type="ARBA" id="ARBA00022692"/>
    </source>
</evidence>
<dbReference type="RefSeq" id="XP_020045915.1">
    <property type="nucleotide sequence ID" value="XM_020190752.1"/>
</dbReference>
<feature type="domain" description="Amino acid permease/ SLC12A" evidence="6">
    <location>
        <begin position="82"/>
        <end position="547"/>
    </location>
</feature>
<feature type="transmembrane region" description="Helical" evidence="5">
    <location>
        <begin position="316"/>
        <end position="339"/>
    </location>
</feature>
<proteinExistence type="predicted"/>
<dbReference type="PANTHER" id="PTHR43341">
    <property type="entry name" value="AMINO ACID PERMEASE"/>
    <property type="match status" value="1"/>
</dbReference>
<name>A0A1D2VD30_9ASCO</name>
<feature type="transmembrane region" description="Helical" evidence="5">
    <location>
        <begin position="110"/>
        <end position="130"/>
    </location>
</feature>
<feature type="transmembrane region" description="Helical" evidence="5">
    <location>
        <begin position="191"/>
        <end position="210"/>
    </location>
</feature>
<evidence type="ECO:0000256" key="4">
    <source>
        <dbReference type="ARBA" id="ARBA00023136"/>
    </source>
</evidence>
<comment type="subcellular location">
    <subcellularLocation>
        <location evidence="1">Membrane</location>
        <topology evidence="1">Multi-pass membrane protein</topology>
    </subcellularLocation>
</comment>
<evidence type="ECO:0000256" key="5">
    <source>
        <dbReference type="SAM" id="Phobius"/>
    </source>
</evidence>
<dbReference type="OrthoDB" id="3900342at2759"/>
<feature type="transmembrane region" description="Helical" evidence="5">
    <location>
        <begin position="452"/>
        <end position="469"/>
    </location>
</feature>
<dbReference type="Pfam" id="PF00324">
    <property type="entry name" value="AA_permease"/>
    <property type="match status" value="1"/>
</dbReference>
<dbReference type="Proteomes" id="UP000095038">
    <property type="component" value="Unassembled WGS sequence"/>
</dbReference>
<dbReference type="GO" id="GO:0016020">
    <property type="term" value="C:membrane"/>
    <property type="evidence" value="ECO:0007669"/>
    <property type="project" value="UniProtKB-SubCell"/>
</dbReference>
<feature type="transmembrane region" description="Helical" evidence="5">
    <location>
        <begin position="489"/>
        <end position="511"/>
    </location>
</feature>
<evidence type="ECO:0000313" key="8">
    <source>
        <dbReference type="Proteomes" id="UP000095038"/>
    </source>
</evidence>
<dbReference type="InParanoid" id="A0A1D2VD30"/>
<dbReference type="Gene3D" id="1.20.1740.10">
    <property type="entry name" value="Amino acid/polyamine transporter I"/>
    <property type="match status" value="1"/>
</dbReference>
<keyword evidence="2 5" id="KW-0812">Transmembrane</keyword>
<accession>A0A1D2VD30</accession>
<keyword evidence="4 5" id="KW-0472">Membrane</keyword>
<evidence type="ECO:0000259" key="6">
    <source>
        <dbReference type="Pfam" id="PF00324"/>
    </source>
</evidence>
<dbReference type="AlphaFoldDB" id="A0A1D2VD30"/>
<dbReference type="STRING" id="1344418.A0A1D2VD30"/>
<evidence type="ECO:0000256" key="1">
    <source>
        <dbReference type="ARBA" id="ARBA00004141"/>
    </source>
</evidence>
<evidence type="ECO:0000313" key="7">
    <source>
        <dbReference type="EMBL" id="ODV59608.1"/>
    </source>
</evidence>
<reference evidence="8" key="1">
    <citation type="submission" date="2016-05" db="EMBL/GenBank/DDBJ databases">
        <title>Comparative genomics of biotechnologically important yeasts.</title>
        <authorList>
            <consortium name="DOE Joint Genome Institute"/>
            <person name="Riley R."/>
            <person name="Haridas S."/>
            <person name="Wolfe K.H."/>
            <person name="Lopes M.R."/>
            <person name="Hittinger C.T."/>
            <person name="Goker M."/>
            <person name="Salamov A."/>
            <person name="Wisecaver J."/>
            <person name="Long T.M."/>
            <person name="Aerts A.L."/>
            <person name="Barry K."/>
            <person name="Choi C."/>
            <person name="Clum A."/>
            <person name="Coughlan A.Y."/>
            <person name="Deshpande S."/>
            <person name="Douglass A.P."/>
            <person name="Hanson S.J."/>
            <person name="Klenk H.-P."/>
            <person name="Labutti K."/>
            <person name="Lapidus A."/>
            <person name="Lindquist E."/>
            <person name="Lipzen A."/>
            <person name="Meier-Kolthoff J.P."/>
            <person name="Ohm R.A."/>
            <person name="Otillar R.P."/>
            <person name="Pangilinan J."/>
            <person name="Peng Y."/>
            <person name="Rokas A."/>
            <person name="Rosa C.A."/>
            <person name="Scheuner C."/>
            <person name="Sibirny A.A."/>
            <person name="Slot J.C."/>
            <person name="Stielow J.B."/>
            <person name="Sun H."/>
            <person name="Kurtzman C.P."/>
            <person name="Blackwell M."/>
            <person name="Grigoriev I.V."/>
            <person name="Jeffries T.W."/>
        </authorList>
    </citation>
    <scope>NUCLEOTIDE SEQUENCE [LARGE SCALE GENOMIC DNA]</scope>
    <source>
        <strain evidence="8">DSM 1968</strain>
    </source>
</reference>
<feature type="transmembrane region" description="Helical" evidence="5">
    <location>
        <begin position="150"/>
        <end position="170"/>
    </location>
</feature>
<gene>
    <name evidence="7" type="ORF">ASCRUDRAFT_37199</name>
</gene>
<dbReference type="PIRSF" id="PIRSF006060">
    <property type="entry name" value="AA_transporter"/>
    <property type="match status" value="1"/>
</dbReference>